<sequence length="386" mass="43970">MVLFTQASMITNFKRILGHLKKCPPSYIFILLGAVITTAVKITSKRNNSKQSHLARRAAGLREVKVSKIYSEYMAPPAPVEFKPGVPDYSSVHEPLGELFDPITSPGDWKKYLLSEEKVEQFWKDGFLLNVPLLSPEQCDRILEDYKIFMGEITHPGMDMMYEYHSNQSGDPNNVLIHGLGHWRLTKLFHDLVFLPQAVVPSSQLLVKGKSLPVRFWHDQLFAKPPHHGGCVAWHQDYSYWTRTQPVQHITIHIALEDQTEENGTLYYIPGSHRWTRDGKPLPVTDFNFKDMESIMTVLTEDEKKEFKPIPALLKKGEASFHTGMAVHGSYGNKSASPRRAAVLNYFADGTISNTDEDLLKGIKIPKGEKMDGQFFPLLFDPKWME</sequence>
<dbReference type="EnsemblMetazoa" id="G25066.15">
    <property type="protein sequence ID" value="G25066.15:cds"/>
    <property type="gene ID" value="G25066"/>
</dbReference>
<organism evidence="2 3">
    <name type="scientific">Magallana gigas</name>
    <name type="common">Pacific oyster</name>
    <name type="synonym">Crassostrea gigas</name>
    <dbReference type="NCBI Taxonomy" id="29159"/>
    <lineage>
        <taxon>Eukaryota</taxon>
        <taxon>Metazoa</taxon>
        <taxon>Spiralia</taxon>
        <taxon>Lophotrochozoa</taxon>
        <taxon>Mollusca</taxon>
        <taxon>Bivalvia</taxon>
        <taxon>Autobranchia</taxon>
        <taxon>Pteriomorphia</taxon>
        <taxon>Ostreida</taxon>
        <taxon>Ostreoidea</taxon>
        <taxon>Ostreidae</taxon>
        <taxon>Magallana</taxon>
    </lineage>
</organism>
<reference evidence="2" key="1">
    <citation type="submission" date="2022-08" db="UniProtKB">
        <authorList>
            <consortium name="EnsemblMetazoa"/>
        </authorList>
    </citation>
    <scope>IDENTIFICATION</scope>
    <source>
        <strain evidence="2">05x7-T-G4-1.051#20</strain>
    </source>
</reference>
<dbReference type="PANTHER" id="PTHR20883:SF48">
    <property type="entry name" value="ECTOINE DIOXYGENASE"/>
    <property type="match status" value="1"/>
</dbReference>
<dbReference type="PANTHER" id="PTHR20883">
    <property type="entry name" value="PHYTANOYL-COA DIOXYGENASE DOMAIN CONTAINING 1"/>
    <property type="match status" value="1"/>
</dbReference>
<comment type="cofactor">
    <cofactor evidence="1">
        <name>Fe cation</name>
        <dbReference type="ChEBI" id="CHEBI:24875"/>
    </cofactor>
</comment>
<dbReference type="GO" id="GO:0046872">
    <property type="term" value="F:metal ion binding"/>
    <property type="evidence" value="ECO:0007669"/>
    <property type="project" value="UniProtKB-ARBA"/>
</dbReference>
<dbReference type="AlphaFoldDB" id="A0A8W8KY00"/>
<evidence type="ECO:0000313" key="3">
    <source>
        <dbReference type="Proteomes" id="UP000005408"/>
    </source>
</evidence>
<dbReference type="Pfam" id="PF05721">
    <property type="entry name" value="PhyH"/>
    <property type="match status" value="1"/>
</dbReference>
<dbReference type="SUPFAM" id="SSF51197">
    <property type="entry name" value="Clavaminate synthase-like"/>
    <property type="match status" value="1"/>
</dbReference>
<evidence type="ECO:0008006" key="4">
    <source>
        <dbReference type="Google" id="ProtNLM"/>
    </source>
</evidence>
<keyword evidence="3" id="KW-1185">Reference proteome</keyword>
<protein>
    <recommendedName>
        <fullName evidence="4">Phytanoyl-CoA dioxygenase</fullName>
    </recommendedName>
</protein>
<dbReference type="Gene3D" id="2.60.120.620">
    <property type="entry name" value="q2cbj1_9rhob like domain"/>
    <property type="match status" value="1"/>
</dbReference>
<dbReference type="GO" id="GO:0016491">
    <property type="term" value="F:oxidoreductase activity"/>
    <property type="evidence" value="ECO:0007669"/>
    <property type="project" value="UniProtKB-ARBA"/>
</dbReference>
<dbReference type="Proteomes" id="UP000005408">
    <property type="component" value="Unassembled WGS sequence"/>
</dbReference>
<name>A0A8W8KY00_MAGGI</name>
<proteinExistence type="predicted"/>
<accession>A0A8W8KY00</accession>
<evidence type="ECO:0000313" key="2">
    <source>
        <dbReference type="EnsemblMetazoa" id="G25066.15:cds"/>
    </source>
</evidence>
<evidence type="ECO:0000256" key="1">
    <source>
        <dbReference type="ARBA" id="ARBA00001962"/>
    </source>
</evidence>
<dbReference type="InterPro" id="IPR008775">
    <property type="entry name" value="Phytyl_CoA_dOase-like"/>
</dbReference>